<reference evidence="21" key="1">
    <citation type="journal article" date="2012" name="Nat. Biotechnol.">
        <title>Reference genome sequence of the model plant Setaria.</title>
        <authorList>
            <person name="Bennetzen J.L."/>
            <person name="Schmutz J."/>
            <person name="Wang H."/>
            <person name="Percifield R."/>
            <person name="Hawkins J."/>
            <person name="Pontaroli A.C."/>
            <person name="Estep M."/>
            <person name="Feng L."/>
            <person name="Vaughn J.N."/>
            <person name="Grimwood J."/>
            <person name="Jenkins J."/>
            <person name="Barry K."/>
            <person name="Lindquist E."/>
            <person name="Hellsten U."/>
            <person name="Deshpande S."/>
            <person name="Wang X."/>
            <person name="Wu X."/>
            <person name="Mitros T."/>
            <person name="Triplett J."/>
            <person name="Yang X."/>
            <person name="Ye C.Y."/>
            <person name="Mauro-Herrera M."/>
            <person name="Wang L."/>
            <person name="Li P."/>
            <person name="Sharma M."/>
            <person name="Sharma R."/>
            <person name="Ronald P.C."/>
            <person name="Panaud O."/>
            <person name="Kellogg E.A."/>
            <person name="Brutnell T.P."/>
            <person name="Doust A.N."/>
            <person name="Tuskan G.A."/>
            <person name="Rokhsar D."/>
            <person name="Devos K.M."/>
        </authorList>
    </citation>
    <scope>NUCLEOTIDE SEQUENCE [LARGE SCALE GENOMIC DNA]</scope>
    <source>
        <strain evidence="21">Yugu1</strain>
    </source>
</reference>
<feature type="disulfide bond" evidence="18">
    <location>
        <begin position="84"/>
        <end position="89"/>
    </location>
</feature>
<comment type="cofactor">
    <cofactor evidence="16 19">
        <name>heme b</name>
        <dbReference type="ChEBI" id="CHEBI:60344"/>
    </cofactor>
    <text evidence="16 19">Binds 1 heme b (iron(II)-protoporphyrin IX) group per subunit.</text>
</comment>
<evidence type="ECO:0000313" key="21">
    <source>
        <dbReference type="EMBL" id="RCV14774.1"/>
    </source>
</evidence>
<evidence type="ECO:0000256" key="4">
    <source>
        <dbReference type="ARBA" id="ARBA00022559"/>
    </source>
</evidence>
<evidence type="ECO:0000256" key="13">
    <source>
        <dbReference type="ARBA" id="ARBA00023324"/>
    </source>
</evidence>
<protein>
    <recommendedName>
        <fullName evidence="19">Peroxidase</fullName>
        <ecNumber evidence="19">1.11.1.7</ecNumber>
    </recommendedName>
</protein>
<comment type="similarity">
    <text evidence="19">Belongs to the peroxidase family. Classical plant (class III) peroxidase subfamily.</text>
</comment>
<feature type="binding site" evidence="16">
    <location>
        <position position="263"/>
    </location>
    <ligand>
        <name>Ca(2+)</name>
        <dbReference type="ChEBI" id="CHEBI:29108"/>
        <label>2</label>
    </ligand>
</feature>
<evidence type="ECO:0000256" key="18">
    <source>
        <dbReference type="PIRSR" id="PIRSR600823-5"/>
    </source>
</evidence>
<organism evidence="21">
    <name type="scientific">Setaria italica</name>
    <name type="common">Foxtail millet</name>
    <name type="synonym">Panicum italicum</name>
    <dbReference type="NCBI Taxonomy" id="4555"/>
    <lineage>
        <taxon>Eukaryota</taxon>
        <taxon>Viridiplantae</taxon>
        <taxon>Streptophyta</taxon>
        <taxon>Embryophyta</taxon>
        <taxon>Tracheophyta</taxon>
        <taxon>Spermatophyta</taxon>
        <taxon>Magnoliopsida</taxon>
        <taxon>Liliopsida</taxon>
        <taxon>Poales</taxon>
        <taxon>Poaceae</taxon>
        <taxon>PACMAD clade</taxon>
        <taxon>Panicoideae</taxon>
        <taxon>Panicodae</taxon>
        <taxon>Paniceae</taxon>
        <taxon>Cenchrinae</taxon>
        <taxon>Setaria</taxon>
    </lineage>
</organism>
<feature type="disulfide bond" evidence="18">
    <location>
        <begin position="135"/>
        <end position="329"/>
    </location>
</feature>
<evidence type="ECO:0000256" key="7">
    <source>
        <dbReference type="ARBA" id="ARBA00022837"/>
    </source>
</evidence>
<keyword evidence="5 19" id="KW-0349">Heme</keyword>
<dbReference type="PRINTS" id="PR00461">
    <property type="entry name" value="PLPEROXIDASE"/>
</dbReference>
<keyword evidence="13 19" id="KW-0376">Hydrogen peroxide</keyword>
<dbReference type="InterPro" id="IPR010255">
    <property type="entry name" value="Haem_peroxidase_sf"/>
</dbReference>
<feature type="binding site" evidence="16">
    <location>
        <position position="92"/>
    </location>
    <ligand>
        <name>Ca(2+)</name>
        <dbReference type="ChEBI" id="CHEBI:29108"/>
        <label>1</label>
    </ligand>
</feature>
<dbReference type="Gene3D" id="1.10.520.10">
    <property type="match status" value="1"/>
</dbReference>
<dbReference type="PANTHER" id="PTHR31517">
    <property type="match status" value="1"/>
</dbReference>
<evidence type="ECO:0000256" key="10">
    <source>
        <dbReference type="ARBA" id="ARBA00023157"/>
    </source>
</evidence>
<keyword evidence="19" id="KW-0964">Secreted</keyword>
<dbReference type="Pfam" id="PF00141">
    <property type="entry name" value="peroxidase"/>
    <property type="match status" value="1"/>
</dbReference>
<proteinExistence type="inferred from homology"/>
<reference evidence="21" key="2">
    <citation type="submission" date="2015-07" db="EMBL/GenBank/DDBJ databases">
        <authorList>
            <person name="Noorani M."/>
        </authorList>
    </citation>
    <scope>NUCLEOTIDE SEQUENCE</scope>
    <source>
        <strain evidence="21">Yugu1</strain>
    </source>
</reference>
<evidence type="ECO:0000256" key="5">
    <source>
        <dbReference type="ARBA" id="ARBA00022617"/>
    </source>
</evidence>
<dbReference type="PRINTS" id="PR00458">
    <property type="entry name" value="PEROXIDASE"/>
</dbReference>
<comment type="cofactor">
    <cofactor evidence="16 19">
        <name>Ca(2+)</name>
        <dbReference type="ChEBI" id="CHEBI:29108"/>
    </cofactor>
    <text evidence="16 19">Binds 2 calcium ions per subunit.</text>
</comment>
<evidence type="ECO:0000256" key="12">
    <source>
        <dbReference type="ARBA" id="ARBA00023283"/>
    </source>
</evidence>
<dbReference type="PROSITE" id="PS50873">
    <property type="entry name" value="PEROXIDASE_4"/>
    <property type="match status" value="1"/>
</dbReference>
<dbReference type="GO" id="GO:0006979">
    <property type="term" value="P:response to oxidative stress"/>
    <property type="evidence" value="ECO:0007669"/>
    <property type="project" value="UniProtKB-UniRule"/>
</dbReference>
<dbReference type="GO" id="GO:0046872">
    <property type="term" value="F:metal ion binding"/>
    <property type="evidence" value="ECO:0007669"/>
    <property type="project" value="UniProtKB-UniRule"/>
</dbReference>
<evidence type="ECO:0000256" key="14">
    <source>
        <dbReference type="PIRSR" id="PIRSR600823-1"/>
    </source>
</evidence>
<feature type="binding site" evidence="16">
    <location>
        <position position="83"/>
    </location>
    <ligand>
        <name>Ca(2+)</name>
        <dbReference type="ChEBI" id="CHEBI:29108"/>
        <label>1</label>
    </ligand>
</feature>
<dbReference type="PANTHER" id="PTHR31517:SF51">
    <property type="entry name" value="PEROXIDASE 55"/>
    <property type="match status" value="1"/>
</dbReference>
<dbReference type="InterPro" id="IPR000823">
    <property type="entry name" value="Peroxidase_pln"/>
</dbReference>
<dbReference type="KEGG" id="sita:101764017"/>
<comment type="catalytic activity">
    <reaction evidence="1 19">
        <text>2 a phenolic donor + H2O2 = 2 a phenolic radical donor + 2 H2O</text>
        <dbReference type="Rhea" id="RHEA:56136"/>
        <dbReference type="ChEBI" id="CHEBI:15377"/>
        <dbReference type="ChEBI" id="CHEBI:16240"/>
        <dbReference type="ChEBI" id="CHEBI:139520"/>
        <dbReference type="ChEBI" id="CHEBI:139521"/>
        <dbReference type="EC" id="1.11.1.7"/>
    </reaction>
</comment>
<dbReference type="InterPro" id="IPR002016">
    <property type="entry name" value="Haem_peroxidase"/>
</dbReference>
<feature type="binding site" evidence="16">
    <location>
        <position position="88"/>
    </location>
    <ligand>
        <name>Ca(2+)</name>
        <dbReference type="ChEBI" id="CHEBI:29108"/>
        <label>1</label>
    </ligand>
</feature>
<feature type="signal peptide" evidence="19">
    <location>
        <begin position="1"/>
        <end position="22"/>
    </location>
</feature>
<feature type="chain" id="PRO_5016479484" description="Peroxidase" evidence="19">
    <location>
        <begin position="23"/>
        <end position="354"/>
    </location>
</feature>
<evidence type="ECO:0000259" key="20">
    <source>
        <dbReference type="PROSITE" id="PS50873"/>
    </source>
</evidence>
<keyword evidence="19" id="KW-0732">Signal</keyword>
<evidence type="ECO:0000256" key="19">
    <source>
        <dbReference type="RuleBase" id="RU362060"/>
    </source>
</evidence>
<dbReference type="PROSITE" id="PS00436">
    <property type="entry name" value="PEROXIDASE_2"/>
    <property type="match status" value="1"/>
</dbReference>
<evidence type="ECO:0000256" key="2">
    <source>
        <dbReference type="ARBA" id="ARBA00004613"/>
    </source>
</evidence>
<evidence type="ECO:0000256" key="6">
    <source>
        <dbReference type="ARBA" id="ARBA00022723"/>
    </source>
</evidence>
<keyword evidence="10 18" id="KW-1015">Disulfide bond</keyword>
<evidence type="ECO:0000256" key="8">
    <source>
        <dbReference type="ARBA" id="ARBA00023002"/>
    </source>
</evidence>
<keyword evidence="4 19" id="KW-0575">Peroxidase</keyword>
<gene>
    <name evidence="21" type="ORF">SETIT_3G005000v2</name>
</gene>
<dbReference type="STRING" id="4555.A0A368QAD2"/>
<feature type="binding site" evidence="16">
    <location>
        <position position="214"/>
    </location>
    <ligand>
        <name>Ca(2+)</name>
        <dbReference type="ChEBI" id="CHEBI:29108"/>
        <label>2</label>
    </ligand>
</feature>
<dbReference type="OrthoDB" id="2113341at2759"/>
<dbReference type="PROSITE" id="PS00435">
    <property type="entry name" value="PEROXIDASE_1"/>
    <property type="match status" value="1"/>
</dbReference>
<feature type="binding site" evidence="15">
    <location>
        <position position="177"/>
    </location>
    <ligand>
        <name>substrate</name>
    </ligand>
</feature>
<comment type="function">
    <text evidence="19">Removal of H(2)O(2), oxidation of toxic reductants, biosynthesis and degradation of lignin, suberization, auxin catabolism, response to environmental stresses such as wounding, pathogen attack and oxidative stress.</text>
</comment>
<dbReference type="GO" id="GO:0005576">
    <property type="term" value="C:extracellular region"/>
    <property type="evidence" value="ECO:0007669"/>
    <property type="project" value="UniProtKB-SubCell"/>
</dbReference>
<dbReference type="FunFam" id="1.10.420.10:FF:000001">
    <property type="entry name" value="Peroxidase"/>
    <property type="match status" value="1"/>
</dbReference>
<keyword evidence="12" id="KW-0873">Pyrrolidone carboxylic acid</keyword>
<dbReference type="InterPro" id="IPR033905">
    <property type="entry name" value="Secretory_peroxidase"/>
</dbReference>
<dbReference type="SUPFAM" id="SSF48113">
    <property type="entry name" value="Heme-dependent peroxidases"/>
    <property type="match status" value="1"/>
</dbReference>
<feature type="disulfide bond" evidence="18">
    <location>
        <begin position="220"/>
        <end position="244"/>
    </location>
</feature>
<dbReference type="EMBL" id="CM003530">
    <property type="protein sequence ID" value="RCV14774.1"/>
    <property type="molecule type" value="Genomic_DNA"/>
</dbReference>
<evidence type="ECO:0000256" key="17">
    <source>
        <dbReference type="PIRSR" id="PIRSR600823-4"/>
    </source>
</evidence>
<dbReference type="GO" id="GO:0042744">
    <property type="term" value="P:hydrogen peroxide catabolic process"/>
    <property type="evidence" value="ECO:0007669"/>
    <property type="project" value="UniProtKB-KW"/>
</dbReference>
<evidence type="ECO:0000256" key="3">
    <source>
        <dbReference type="ARBA" id="ARBA00006873"/>
    </source>
</evidence>
<keyword evidence="6 16" id="KW-0479">Metal-binding</keyword>
<comment type="subcellular location">
    <subcellularLocation>
        <location evidence="2 19">Secreted</location>
    </subcellularLocation>
</comment>
<feature type="domain" description="Plant heme peroxidase family profile" evidence="20">
    <location>
        <begin position="38"/>
        <end position="333"/>
    </location>
</feature>
<dbReference type="GO" id="GO:0140825">
    <property type="term" value="F:lactoperoxidase activity"/>
    <property type="evidence" value="ECO:0007669"/>
    <property type="project" value="UniProtKB-EC"/>
</dbReference>
<evidence type="ECO:0000256" key="9">
    <source>
        <dbReference type="ARBA" id="ARBA00023004"/>
    </source>
</evidence>
<dbReference type="CDD" id="cd00693">
    <property type="entry name" value="secretory_peroxidase"/>
    <property type="match status" value="1"/>
</dbReference>
<dbReference type="Gene3D" id="1.10.420.10">
    <property type="entry name" value="Peroxidase, domain 2"/>
    <property type="match status" value="1"/>
</dbReference>
<dbReference type="FunFam" id="1.10.520.10:FF:000009">
    <property type="entry name" value="Peroxidase"/>
    <property type="match status" value="1"/>
</dbReference>
<keyword evidence="8 19" id="KW-0560">Oxidoreductase</keyword>
<feature type="site" description="Transition state stabilizer" evidence="17">
    <location>
        <position position="78"/>
    </location>
</feature>
<keyword evidence="9 16" id="KW-0408">Iron</keyword>
<name>A0A368QAD2_SETIT</name>
<dbReference type="InterPro" id="IPR019793">
    <property type="entry name" value="Peroxidases_heam-ligand_BS"/>
</dbReference>
<feature type="binding site" evidence="16">
    <location>
        <position position="255"/>
    </location>
    <ligand>
        <name>Ca(2+)</name>
        <dbReference type="ChEBI" id="CHEBI:29108"/>
        <label>2</label>
    </ligand>
</feature>
<keyword evidence="11" id="KW-0325">Glycoprotein</keyword>
<accession>A0A368QAD2</accession>
<feature type="binding site" evidence="16">
    <location>
        <position position="101"/>
    </location>
    <ligand>
        <name>Ca(2+)</name>
        <dbReference type="ChEBI" id="CHEBI:29108"/>
        <label>1</label>
    </ligand>
</feature>
<feature type="binding site" evidence="16">
    <location>
        <position position="90"/>
    </location>
    <ligand>
        <name>Ca(2+)</name>
        <dbReference type="ChEBI" id="CHEBI:29108"/>
        <label>1</label>
    </ligand>
</feature>
<dbReference type="EC" id="1.11.1.7" evidence="19"/>
<feature type="binding site" description="axial binding residue" evidence="16">
    <location>
        <position position="213"/>
    </location>
    <ligand>
        <name>heme b</name>
        <dbReference type="ChEBI" id="CHEBI:60344"/>
    </ligand>
    <ligandPart>
        <name>Fe</name>
        <dbReference type="ChEBI" id="CHEBI:18248"/>
    </ligandPart>
</feature>
<dbReference type="AlphaFoldDB" id="A0A368QAD2"/>
<evidence type="ECO:0000256" key="16">
    <source>
        <dbReference type="PIRSR" id="PIRSR600823-3"/>
    </source>
</evidence>
<evidence type="ECO:0000256" key="15">
    <source>
        <dbReference type="PIRSR" id="PIRSR600823-2"/>
    </source>
</evidence>
<evidence type="ECO:0000256" key="1">
    <source>
        <dbReference type="ARBA" id="ARBA00000189"/>
    </source>
</evidence>
<keyword evidence="7 16" id="KW-0106">Calcium</keyword>
<feature type="active site" description="Proton acceptor" evidence="14">
    <location>
        <position position="82"/>
    </location>
</feature>
<evidence type="ECO:0000256" key="11">
    <source>
        <dbReference type="ARBA" id="ARBA00023180"/>
    </source>
</evidence>
<dbReference type="InterPro" id="IPR019794">
    <property type="entry name" value="Peroxidases_AS"/>
</dbReference>
<dbReference type="GO" id="GO:0020037">
    <property type="term" value="F:heme binding"/>
    <property type="evidence" value="ECO:0007669"/>
    <property type="project" value="UniProtKB-UniRule"/>
</dbReference>
<feature type="binding site" evidence="16">
    <location>
        <position position="258"/>
    </location>
    <ligand>
        <name>Ca(2+)</name>
        <dbReference type="ChEBI" id="CHEBI:29108"/>
        <label>2</label>
    </ligand>
</feature>
<feature type="disulfide bond" evidence="18">
    <location>
        <begin position="48"/>
        <end position="129"/>
    </location>
</feature>
<comment type="similarity">
    <text evidence="3">Belongs to the peroxidase family. Ascorbate peroxidase subfamily.</text>
</comment>
<sequence length="354" mass="38252">MTTTRRGSGVVLLAMLVAASSALPLPLETMTNDTSAPILSVDFHALSCPNLHGMVSSAVWAARSNPHGGAQITAGLLRIFFHDCFPQGCDASILLDGWNSEKHKIQNQGLQQQALDLIERIRGTVHDKCGATVSCADILALATTHAVSQSGGPWISMPMGRRDSLEPAPGWAVETLPRPDADVNTLITSFRNKGLGGDDKGNPTDLVALSGAHTVGKARCGSFRDRIDRRSPNDQFANRLAGFCGNDDNRQQNLDVRTPDTFDNMYFEDLMKREGVLTTDQGLLFDGRTRWLVDGFAKNKGWFFGQFAKSMEKMSKLGMGQGGEIRSNCFRRNTGVQQTAAAAHDDDEGLAASA</sequence>